<organism evidence="1">
    <name type="scientific">Rhizophagus irregularis (strain DAOM 181602 / DAOM 197198 / MUCL 43194)</name>
    <name type="common">Arbuscular mycorrhizal fungus</name>
    <name type="synonym">Glomus intraradices</name>
    <dbReference type="NCBI Taxonomy" id="747089"/>
    <lineage>
        <taxon>Eukaryota</taxon>
        <taxon>Fungi</taxon>
        <taxon>Fungi incertae sedis</taxon>
        <taxon>Mucoromycota</taxon>
        <taxon>Glomeromycotina</taxon>
        <taxon>Glomeromycetes</taxon>
        <taxon>Glomerales</taxon>
        <taxon>Glomeraceae</taxon>
        <taxon>Rhizophagus</taxon>
    </lineage>
</organism>
<gene>
    <name evidence="1" type="ORF">GLOINDRAFT_33339</name>
</gene>
<accession>U9TFZ0</accession>
<dbReference type="AlphaFoldDB" id="U9TFZ0"/>
<dbReference type="HOGENOM" id="CLU_2455905_0_0_1"/>
<reference evidence="1" key="1">
    <citation type="submission" date="2013-07" db="EMBL/GenBank/DDBJ databases">
        <title>The genome of an arbuscular mycorrhizal fungus provides insights into the evolution of the oldest plant symbiosis.</title>
        <authorList>
            <consortium name="DOE Joint Genome Institute"/>
            <person name="Tisserant E."/>
            <person name="Malbreil M."/>
            <person name="Kuo A."/>
            <person name="Kohler A."/>
            <person name="Symeonidi A."/>
            <person name="Balestrini R."/>
            <person name="Charron P."/>
            <person name="Duensing N."/>
            <person name="Frei-dit-Frey N."/>
            <person name="Gianinazzi-Pearson V."/>
            <person name="Gilbert B."/>
            <person name="Handa Y."/>
            <person name="Hijri M."/>
            <person name="Kaul R."/>
            <person name="Kawaguchi M."/>
            <person name="Krajinski F."/>
            <person name="Lammers P."/>
            <person name="Lapierre D."/>
            <person name="Masclaux F.G."/>
            <person name="Murat C."/>
            <person name="Morin E."/>
            <person name="Ndikumana S."/>
            <person name="Pagni M."/>
            <person name="Petitpierre D."/>
            <person name="Requena N."/>
            <person name="Rosikiewicz P."/>
            <person name="Riley R."/>
            <person name="Saito K."/>
            <person name="San Clemente H."/>
            <person name="Shapiro H."/>
            <person name="van Tuinen D."/>
            <person name="Becard G."/>
            <person name="Bonfante P."/>
            <person name="Paszkowski U."/>
            <person name="Shachar-Hill Y."/>
            <person name="Young J.P."/>
            <person name="Sanders I.R."/>
            <person name="Henrissat B."/>
            <person name="Rensing S.A."/>
            <person name="Grigoriev I.V."/>
            <person name="Corradi N."/>
            <person name="Roux C."/>
            <person name="Martin F."/>
        </authorList>
    </citation>
    <scope>NUCLEOTIDE SEQUENCE</scope>
    <source>
        <strain evidence="1">DAOM 197198</strain>
    </source>
</reference>
<evidence type="ECO:0000313" key="1">
    <source>
        <dbReference type="EMBL" id="ESA07074.1"/>
    </source>
</evidence>
<sequence length="89" mass="10268">MGEGKNNTKKKNIIDLIKLGIFMKDSIDLILQKTNVNSVLFRWQCIVLKWTVYFMVLIAPDTLGTFQAEEDSRMINSNNAPAFKEIVRF</sequence>
<dbReference type="EMBL" id="KI290773">
    <property type="protein sequence ID" value="ESA07074.1"/>
    <property type="molecule type" value="Genomic_DNA"/>
</dbReference>
<proteinExistence type="predicted"/>
<protein>
    <submittedName>
        <fullName evidence="1">Uncharacterized protein</fullName>
    </submittedName>
</protein>
<name>U9TFZ0_RHIID</name>